<dbReference type="Pfam" id="PF00990">
    <property type="entry name" value="GGDEF"/>
    <property type="match status" value="1"/>
</dbReference>
<dbReference type="InterPro" id="IPR050706">
    <property type="entry name" value="Cyclic-di-GMP_PDE-like"/>
</dbReference>
<dbReference type="PROSITE" id="PS50883">
    <property type="entry name" value="EAL"/>
    <property type="match status" value="1"/>
</dbReference>
<dbReference type="Pfam" id="PF00563">
    <property type="entry name" value="EAL"/>
    <property type="match status" value="1"/>
</dbReference>
<dbReference type="Gene3D" id="3.30.450.20">
    <property type="entry name" value="PAS domain"/>
    <property type="match status" value="1"/>
</dbReference>
<dbReference type="SUPFAM" id="SSF55785">
    <property type="entry name" value="PYP-like sensor domain (PAS domain)"/>
    <property type="match status" value="1"/>
</dbReference>
<dbReference type="InterPro" id="IPR000014">
    <property type="entry name" value="PAS"/>
</dbReference>
<dbReference type="SUPFAM" id="SSF52172">
    <property type="entry name" value="CheY-like"/>
    <property type="match status" value="1"/>
</dbReference>
<organism evidence="4 5">
    <name type="scientific">Alishewanella tabrizica</name>
    <dbReference type="NCBI Taxonomy" id="671278"/>
    <lineage>
        <taxon>Bacteria</taxon>
        <taxon>Pseudomonadati</taxon>
        <taxon>Pseudomonadota</taxon>
        <taxon>Gammaproteobacteria</taxon>
        <taxon>Alteromonadales</taxon>
        <taxon>Alteromonadaceae</taxon>
        <taxon>Alishewanella</taxon>
    </lineage>
</organism>
<keyword evidence="4" id="KW-0418">Kinase</keyword>
<dbReference type="SUPFAM" id="SSF55073">
    <property type="entry name" value="Nucleotide cyclase"/>
    <property type="match status" value="1"/>
</dbReference>
<dbReference type="RefSeq" id="WP_189481360.1">
    <property type="nucleotide sequence ID" value="NZ_BMYR01000004.1"/>
</dbReference>
<sequence>MNKVLLVDDEIYILKALERLLRRAGYQVLTAENAELALQILATTPCQVVISDYRMPDMNGSALLKQINKQYPQLVCMILSGYADFNAVIDLLNAGVAFRFLQKPWDDTQLLIEVEHAFHRYKSKRAEHIRTQFLISSPEPLLEVCDRGLVLRSNSAAQQILQLSAAELMGASLAQLFPDLCQDKAERFLASEQALLVVTRKARDYEFVMQKADQEAKLIKLQLLDELPPLVDSTVNLPLVLNQTELIQEIDNLLYSEDIFAVVSLQLRDFNLMADIIGIQEAENVFETVADALLKSVAGHGRLAYLANEQFVIVFPNITSESAVHQKILDVLHHIDGRQLVRGKMIQLGFTVAYAMAPEDGRAGKAILNNVLLTSRLNSKGRLDFFMRYSASLTANRKQHLQMSEALYHAIERDEFTLVFQPKWDVATQRITGAEVLLRWFNPNFGNISPAVFIPIAEQDGQIVELGNWVLKRSFQYLAAWQRQGLPVLPLAINMSVLQLQKPDFIANTLQALHQHGIVPSLVQLEVTETAVMENLDNSTQQLAALRHAGFSLAIDDFGTGYSSLAYLTRLPVDTLKVDRSLIIDLDGNLSTQTMLQNIIRMAHDLQQKVVVEGVETAEQLHILAQLGCDQAQGFLLSKPLNESDYLELLSVNASDH</sequence>
<dbReference type="CDD" id="cd17569">
    <property type="entry name" value="REC_HupR-like"/>
    <property type="match status" value="1"/>
</dbReference>
<proteinExistence type="predicted"/>
<dbReference type="Gene3D" id="3.20.20.450">
    <property type="entry name" value="EAL domain"/>
    <property type="match status" value="1"/>
</dbReference>
<evidence type="ECO:0000256" key="1">
    <source>
        <dbReference type="PROSITE-ProRule" id="PRU00169"/>
    </source>
</evidence>
<protein>
    <submittedName>
        <fullName evidence="4">Sensor histidine kinase</fullName>
    </submittedName>
</protein>
<dbReference type="SMART" id="SM00052">
    <property type="entry name" value="EAL"/>
    <property type="match status" value="1"/>
</dbReference>
<keyword evidence="4" id="KW-0808">Transferase</keyword>
<accession>A0ABQ2WIP2</accession>
<dbReference type="GO" id="GO:0016301">
    <property type="term" value="F:kinase activity"/>
    <property type="evidence" value="ECO:0007669"/>
    <property type="project" value="UniProtKB-KW"/>
</dbReference>
<reference evidence="5" key="1">
    <citation type="journal article" date="2019" name="Int. J. Syst. Evol. Microbiol.">
        <title>The Global Catalogue of Microorganisms (GCM) 10K type strain sequencing project: providing services to taxonomists for standard genome sequencing and annotation.</title>
        <authorList>
            <consortium name="The Broad Institute Genomics Platform"/>
            <consortium name="The Broad Institute Genome Sequencing Center for Infectious Disease"/>
            <person name="Wu L."/>
            <person name="Ma J."/>
        </authorList>
    </citation>
    <scope>NUCLEOTIDE SEQUENCE [LARGE SCALE GENOMIC DNA]</scope>
    <source>
        <strain evidence="5">KCTC 23723</strain>
    </source>
</reference>
<evidence type="ECO:0000259" key="3">
    <source>
        <dbReference type="PROSITE" id="PS50883"/>
    </source>
</evidence>
<dbReference type="EMBL" id="BMYR01000004">
    <property type="protein sequence ID" value="GGW56942.1"/>
    <property type="molecule type" value="Genomic_DNA"/>
</dbReference>
<dbReference type="InterPro" id="IPR035965">
    <property type="entry name" value="PAS-like_dom_sf"/>
</dbReference>
<dbReference type="SMART" id="SM00091">
    <property type="entry name" value="PAS"/>
    <property type="match status" value="1"/>
</dbReference>
<feature type="domain" description="Response regulatory" evidence="2">
    <location>
        <begin position="3"/>
        <end position="118"/>
    </location>
</feature>
<dbReference type="InterPro" id="IPR011006">
    <property type="entry name" value="CheY-like_superfamily"/>
</dbReference>
<gene>
    <name evidence="4" type="ORF">GCM10008111_11160</name>
</gene>
<evidence type="ECO:0000313" key="4">
    <source>
        <dbReference type="EMBL" id="GGW56942.1"/>
    </source>
</evidence>
<dbReference type="InterPro" id="IPR043128">
    <property type="entry name" value="Rev_trsase/Diguanyl_cyclase"/>
</dbReference>
<dbReference type="InterPro" id="IPR000160">
    <property type="entry name" value="GGDEF_dom"/>
</dbReference>
<dbReference type="PANTHER" id="PTHR33121:SF79">
    <property type="entry name" value="CYCLIC DI-GMP PHOSPHODIESTERASE PDED-RELATED"/>
    <property type="match status" value="1"/>
</dbReference>
<dbReference type="InterPro" id="IPR035919">
    <property type="entry name" value="EAL_sf"/>
</dbReference>
<keyword evidence="1" id="KW-0597">Phosphoprotein</keyword>
<dbReference type="SMART" id="SM00448">
    <property type="entry name" value="REC"/>
    <property type="match status" value="1"/>
</dbReference>
<evidence type="ECO:0000313" key="5">
    <source>
        <dbReference type="Proteomes" id="UP000634667"/>
    </source>
</evidence>
<dbReference type="InterPro" id="IPR001633">
    <property type="entry name" value="EAL_dom"/>
</dbReference>
<name>A0ABQ2WIP2_9ALTE</name>
<dbReference type="Gene3D" id="3.40.50.2300">
    <property type="match status" value="1"/>
</dbReference>
<dbReference type="SMART" id="SM00267">
    <property type="entry name" value="GGDEF"/>
    <property type="match status" value="1"/>
</dbReference>
<dbReference type="PANTHER" id="PTHR33121">
    <property type="entry name" value="CYCLIC DI-GMP PHOSPHODIESTERASE PDEF"/>
    <property type="match status" value="1"/>
</dbReference>
<dbReference type="InterPro" id="IPR029787">
    <property type="entry name" value="Nucleotide_cyclase"/>
</dbReference>
<dbReference type="CDD" id="cd00130">
    <property type="entry name" value="PAS"/>
    <property type="match status" value="1"/>
</dbReference>
<dbReference type="PROSITE" id="PS50110">
    <property type="entry name" value="RESPONSE_REGULATORY"/>
    <property type="match status" value="1"/>
</dbReference>
<dbReference type="Gene3D" id="3.30.70.270">
    <property type="match status" value="1"/>
</dbReference>
<feature type="modified residue" description="4-aspartylphosphate" evidence="1">
    <location>
        <position position="52"/>
    </location>
</feature>
<dbReference type="Pfam" id="PF00072">
    <property type="entry name" value="Response_reg"/>
    <property type="match status" value="1"/>
</dbReference>
<dbReference type="InterPro" id="IPR001789">
    <property type="entry name" value="Sig_transdc_resp-reg_receiver"/>
</dbReference>
<dbReference type="SUPFAM" id="SSF141868">
    <property type="entry name" value="EAL domain-like"/>
    <property type="match status" value="1"/>
</dbReference>
<keyword evidence="5" id="KW-1185">Reference proteome</keyword>
<dbReference type="CDD" id="cd01948">
    <property type="entry name" value="EAL"/>
    <property type="match status" value="1"/>
</dbReference>
<feature type="domain" description="EAL" evidence="3">
    <location>
        <begin position="400"/>
        <end position="654"/>
    </location>
</feature>
<comment type="caution">
    <text evidence="4">The sequence shown here is derived from an EMBL/GenBank/DDBJ whole genome shotgun (WGS) entry which is preliminary data.</text>
</comment>
<dbReference type="Proteomes" id="UP000634667">
    <property type="component" value="Unassembled WGS sequence"/>
</dbReference>
<evidence type="ECO:0000259" key="2">
    <source>
        <dbReference type="PROSITE" id="PS50110"/>
    </source>
</evidence>